<accession>A0ABD3QC47</accession>
<dbReference type="Gene3D" id="3.30.70.1230">
    <property type="entry name" value="Nucleotide cyclase"/>
    <property type="match status" value="2"/>
</dbReference>
<dbReference type="Proteomes" id="UP001516023">
    <property type="component" value="Unassembled WGS sequence"/>
</dbReference>
<protein>
    <recommendedName>
        <fullName evidence="2">Guanylate cyclase domain-containing protein</fullName>
    </recommendedName>
</protein>
<dbReference type="PANTHER" id="PTHR43081:SF1">
    <property type="entry name" value="ADENYLATE CYCLASE, TERMINAL-DIFFERENTIATION SPECIFIC"/>
    <property type="match status" value="1"/>
</dbReference>
<dbReference type="CDD" id="cd07302">
    <property type="entry name" value="CHD"/>
    <property type="match status" value="1"/>
</dbReference>
<sequence length="812" mass="88994">MAKTNKSSRGLFSKLRSSGATGNVAPPSPVRREPTARQNNRPISQSYIVPRNTAALVESRSQSYTHRRAQKEEASINDLTRQHFLLQRELKVLKQQQQLASQQSHPSHDMESPVDRSTLLHDQPTRISRQQHQNRNESARNIGRAKSMPVPESSAARALANLSLGAQNPGSQSATENSRPRRKGSLSVDNDTSFAGGVFESFYSGEAMGSSVMAQQPPPPDRRQVHYSKPAPPDQYATSLPTQGNPSRFSGETTSSLSRRGSILKNSGETGIKNYYIGSNSSFKRDDFSDLFREDSTTSRSSSTLTTAKAVSNMPTNQPSKSNATASSLKAEKSMSTLRPVHTNNMSLVPYREDFIDEAEEMNIAKDDVTIVFASVQGSATLWEACPDDMMEAHDIYDFIMRLCCADHNGFEISSEGATFHLAFQSPVDALAFALQAQVQLYDAQWPESLRQQDDSKDEPALKFRGLRVRMGVHQGEVMAQMNEATGRTVYFGEGVDVAKSVESMCHGGQILTTVETWSAASGMRERSLGRPQVLDCGKHFLFEMKVPIQGSSGYLYSTKKVSKGLIQLVPHDLAFDFGAARGRTDPVESCEVTIKSASSVFGRLFPPVSSKKQLSVSFLNAPYANGRVTLCVVYAVGIDESDPNSRVNNLSILSKHVKKQLLQLNPPGYDCKADGGQWLLAFDRMANAVMFGLQLNATLHELTGLTGQVDIECMFKVGIVSGPFTSMSPNPVTGKAEYFGPIVNRTVVVANNCKQGQVCVGIPLKDGDTADPPDFGASVRVELVELKKMPNVKNCIAIFECKKRNIDMPYK</sequence>
<feature type="region of interest" description="Disordered" evidence="1">
    <location>
        <begin position="294"/>
        <end position="335"/>
    </location>
</feature>
<comment type="caution">
    <text evidence="3">The sequence shown here is derived from an EMBL/GenBank/DDBJ whole genome shotgun (WGS) entry which is preliminary data.</text>
</comment>
<name>A0ABD3QC47_9STRA</name>
<gene>
    <name evidence="3" type="ORF">HJC23_013186</name>
</gene>
<feature type="compositionally biased region" description="Low complexity" evidence="1">
    <location>
        <begin position="298"/>
        <end position="307"/>
    </location>
</feature>
<dbReference type="InterPro" id="IPR029787">
    <property type="entry name" value="Nucleotide_cyclase"/>
</dbReference>
<feature type="region of interest" description="Disordered" evidence="1">
    <location>
        <begin position="124"/>
        <end position="191"/>
    </location>
</feature>
<feature type="compositionally biased region" description="Polar residues" evidence="1">
    <location>
        <begin position="36"/>
        <end position="47"/>
    </location>
</feature>
<feature type="compositionally biased region" description="Polar residues" evidence="1">
    <location>
        <begin position="236"/>
        <end position="265"/>
    </location>
</feature>
<dbReference type="SMART" id="SM00044">
    <property type="entry name" value="CYCc"/>
    <property type="match status" value="1"/>
</dbReference>
<feature type="region of interest" description="Disordered" evidence="1">
    <location>
        <begin position="210"/>
        <end position="265"/>
    </location>
</feature>
<dbReference type="PROSITE" id="PS50125">
    <property type="entry name" value="GUANYLATE_CYCLASE_2"/>
    <property type="match status" value="1"/>
</dbReference>
<dbReference type="Pfam" id="PF00211">
    <property type="entry name" value="Guanylate_cyc"/>
    <property type="match status" value="1"/>
</dbReference>
<feature type="compositionally biased region" description="Polar residues" evidence="1">
    <location>
        <begin position="168"/>
        <end position="177"/>
    </location>
</feature>
<feature type="domain" description="Guanylate cyclase" evidence="2">
    <location>
        <begin position="370"/>
        <end position="503"/>
    </location>
</feature>
<evidence type="ECO:0000256" key="1">
    <source>
        <dbReference type="SAM" id="MobiDB-lite"/>
    </source>
</evidence>
<dbReference type="AlphaFoldDB" id="A0ABD3QC47"/>
<keyword evidence="4" id="KW-1185">Reference proteome</keyword>
<dbReference type="PANTHER" id="PTHR43081">
    <property type="entry name" value="ADENYLATE CYCLASE, TERMINAL-DIFFERENTIATION SPECIFIC-RELATED"/>
    <property type="match status" value="1"/>
</dbReference>
<organism evidence="3 4">
    <name type="scientific">Cyclotella cryptica</name>
    <dbReference type="NCBI Taxonomy" id="29204"/>
    <lineage>
        <taxon>Eukaryota</taxon>
        <taxon>Sar</taxon>
        <taxon>Stramenopiles</taxon>
        <taxon>Ochrophyta</taxon>
        <taxon>Bacillariophyta</taxon>
        <taxon>Coscinodiscophyceae</taxon>
        <taxon>Thalassiosirophycidae</taxon>
        <taxon>Stephanodiscales</taxon>
        <taxon>Stephanodiscaceae</taxon>
        <taxon>Cyclotella</taxon>
    </lineage>
</organism>
<evidence type="ECO:0000259" key="2">
    <source>
        <dbReference type="PROSITE" id="PS50125"/>
    </source>
</evidence>
<dbReference type="EMBL" id="JABMIG020000050">
    <property type="protein sequence ID" value="KAL3797948.1"/>
    <property type="molecule type" value="Genomic_DNA"/>
</dbReference>
<feature type="compositionally biased region" description="Low complexity" evidence="1">
    <location>
        <begin position="153"/>
        <end position="166"/>
    </location>
</feature>
<proteinExistence type="predicted"/>
<dbReference type="InterPro" id="IPR001054">
    <property type="entry name" value="A/G_cyclase"/>
</dbReference>
<feature type="compositionally biased region" description="Polar residues" evidence="1">
    <location>
        <begin position="1"/>
        <end position="21"/>
    </location>
</feature>
<dbReference type="InterPro" id="IPR050697">
    <property type="entry name" value="Adenylyl/Guanylyl_Cyclase_3/4"/>
</dbReference>
<evidence type="ECO:0000313" key="3">
    <source>
        <dbReference type="EMBL" id="KAL3797948.1"/>
    </source>
</evidence>
<feature type="compositionally biased region" description="Polar residues" evidence="1">
    <location>
        <begin position="309"/>
        <end position="335"/>
    </location>
</feature>
<feature type="region of interest" description="Disordered" evidence="1">
    <location>
        <begin position="1"/>
        <end position="75"/>
    </location>
</feature>
<evidence type="ECO:0000313" key="4">
    <source>
        <dbReference type="Proteomes" id="UP001516023"/>
    </source>
</evidence>
<reference evidence="3 4" key="1">
    <citation type="journal article" date="2020" name="G3 (Bethesda)">
        <title>Improved Reference Genome for Cyclotella cryptica CCMP332, a Model for Cell Wall Morphogenesis, Salinity Adaptation, and Lipid Production in Diatoms (Bacillariophyta).</title>
        <authorList>
            <person name="Roberts W.R."/>
            <person name="Downey K.M."/>
            <person name="Ruck E.C."/>
            <person name="Traller J.C."/>
            <person name="Alverson A.J."/>
        </authorList>
    </citation>
    <scope>NUCLEOTIDE SEQUENCE [LARGE SCALE GENOMIC DNA]</scope>
    <source>
        <strain evidence="3 4">CCMP332</strain>
    </source>
</reference>
<dbReference type="SUPFAM" id="SSF55073">
    <property type="entry name" value="Nucleotide cyclase"/>
    <property type="match status" value="2"/>
</dbReference>
<feature type="region of interest" description="Disordered" evidence="1">
    <location>
        <begin position="96"/>
        <end position="115"/>
    </location>
</feature>